<evidence type="ECO:0000259" key="1">
    <source>
        <dbReference type="Pfam" id="PF01593"/>
    </source>
</evidence>
<reference evidence="2 3" key="1">
    <citation type="journal article" date="2023" name="IMA Fungus">
        <title>Comparative genomic study of the Penicillium genus elucidates a diverse pangenome and 15 lateral gene transfer events.</title>
        <authorList>
            <person name="Petersen C."/>
            <person name="Sorensen T."/>
            <person name="Nielsen M.R."/>
            <person name="Sondergaard T.E."/>
            <person name="Sorensen J.L."/>
            <person name="Fitzpatrick D.A."/>
            <person name="Frisvad J.C."/>
            <person name="Nielsen K.L."/>
        </authorList>
    </citation>
    <scope>NUCLEOTIDE SEQUENCE [LARGE SCALE GENOMIC DNA]</scope>
    <source>
        <strain evidence="2 3">IBT 35679</strain>
    </source>
</reference>
<gene>
    <name evidence="2" type="ORF">N7494_006522</name>
</gene>
<sequence length="533" mass="59094">MYRAAIQFASRRSFSGRYFFSRSAIMSSQPHVGIIGAGFAGLRCADILIQNGARVTILEARDRIGGRVYQDDLEGHVVDMGANWIHGQGENPIMTMARETQTVTYDPEGGNFVVSRDGTYVSEDIGTKISEFVWTTIADAFTYSNERGESISPEESLYDFFQMKVRESNFSEEEQQLVLDACKLWGAYVGEPIHRQSLKFFRLEECIDGYNYFVAGTHKRILEQVAKAAQTHADIKLNHPVVNIEAPPRKTDESIKQHQVTVTTASGDRFNFDDLVITCPLGWLKNNLNAFTPALPPRLQKAIESISFGRLEKVFVKFPRAFWQTDSKDSTNTNLPTNPTFTQFLDPSYAEHPAHLEWNQECLSMASFPSPCAHPTLLFYTYGPGGAEIVQSIASLDRSSKEYKETLIKTLEPFYSKLPGYDANSPDCVPSTILATKWQTDPYAGYGSYCNLQVGLEQGDRDIEAMRSGVGVGEERGLWFAGEHTAPFVALGTTTGAYWSGERVAGQVCHRRGLGVVGVSAGKDDSLPSAGKL</sequence>
<evidence type="ECO:0000313" key="3">
    <source>
        <dbReference type="Proteomes" id="UP001220324"/>
    </source>
</evidence>
<dbReference type="PRINTS" id="PR00419">
    <property type="entry name" value="ADXRDTASE"/>
</dbReference>
<accession>A0AAD6CWL1</accession>
<dbReference type="InterPro" id="IPR036188">
    <property type="entry name" value="FAD/NAD-bd_sf"/>
</dbReference>
<dbReference type="GO" id="GO:0050660">
    <property type="term" value="F:flavin adenine dinucleotide binding"/>
    <property type="evidence" value="ECO:0007669"/>
    <property type="project" value="TreeGrafter"/>
</dbReference>
<organism evidence="2 3">
    <name type="scientific">Penicillium frequentans</name>
    <dbReference type="NCBI Taxonomy" id="3151616"/>
    <lineage>
        <taxon>Eukaryota</taxon>
        <taxon>Fungi</taxon>
        <taxon>Dikarya</taxon>
        <taxon>Ascomycota</taxon>
        <taxon>Pezizomycotina</taxon>
        <taxon>Eurotiomycetes</taxon>
        <taxon>Eurotiomycetidae</taxon>
        <taxon>Eurotiales</taxon>
        <taxon>Aspergillaceae</taxon>
        <taxon>Penicillium</taxon>
    </lineage>
</organism>
<evidence type="ECO:0000313" key="2">
    <source>
        <dbReference type="EMBL" id="KAJ5541446.1"/>
    </source>
</evidence>
<protein>
    <submittedName>
        <fullName evidence="2">Amine oxidase</fullName>
    </submittedName>
</protein>
<dbReference type="Pfam" id="PF01593">
    <property type="entry name" value="Amino_oxidase"/>
    <property type="match status" value="1"/>
</dbReference>
<dbReference type="GO" id="GO:0003682">
    <property type="term" value="F:chromatin binding"/>
    <property type="evidence" value="ECO:0007669"/>
    <property type="project" value="TreeGrafter"/>
</dbReference>
<dbReference type="GO" id="GO:0006338">
    <property type="term" value="P:chromatin remodeling"/>
    <property type="evidence" value="ECO:0007669"/>
    <property type="project" value="TreeGrafter"/>
</dbReference>
<comment type="caution">
    <text evidence="2">The sequence shown here is derived from an EMBL/GenBank/DDBJ whole genome shotgun (WGS) entry which is preliminary data.</text>
</comment>
<dbReference type="Proteomes" id="UP001220324">
    <property type="component" value="Unassembled WGS sequence"/>
</dbReference>
<dbReference type="GO" id="GO:0016491">
    <property type="term" value="F:oxidoreductase activity"/>
    <property type="evidence" value="ECO:0007669"/>
    <property type="project" value="InterPro"/>
</dbReference>
<name>A0AAD6CWL1_9EURO</name>
<dbReference type="EMBL" id="JAQIZZ010000005">
    <property type="protein sequence ID" value="KAJ5541446.1"/>
    <property type="molecule type" value="Genomic_DNA"/>
</dbReference>
<dbReference type="PANTHER" id="PTHR10742">
    <property type="entry name" value="FLAVIN MONOAMINE OXIDASE"/>
    <property type="match status" value="1"/>
</dbReference>
<dbReference type="SUPFAM" id="SSF51905">
    <property type="entry name" value="FAD/NAD(P)-binding domain"/>
    <property type="match status" value="1"/>
</dbReference>
<proteinExistence type="predicted"/>
<feature type="domain" description="Amine oxidase" evidence="1">
    <location>
        <begin position="39"/>
        <end position="508"/>
    </location>
</feature>
<dbReference type="PANTHER" id="PTHR10742:SF414">
    <property type="entry name" value="CONTAINING AMINE OXIDASE, PUTATIVE (AFU_ORTHOLOGUE AFUA_3G12150)-RELATED"/>
    <property type="match status" value="1"/>
</dbReference>
<dbReference type="AlphaFoldDB" id="A0AAD6CWL1"/>
<dbReference type="Gene3D" id="3.90.660.10">
    <property type="match status" value="1"/>
</dbReference>
<dbReference type="InterPro" id="IPR002937">
    <property type="entry name" value="Amino_oxidase"/>
</dbReference>
<dbReference type="SUPFAM" id="SSF54373">
    <property type="entry name" value="FAD-linked reductases, C-terminal domain"/>
    <property type="match status" value="1"/>
</dbReference>
<dbReference type="Gene3D" id="3.50.50.60">
    <property type="entry name" value="FAD/NAD(P)-binding domain"/>
    <property type="match status" value="1"/>
</dbReference>
<keyword evidence="3" id="KW-1185">Reference proteome</keyword>
<dbReference type="InterPro" id="IPR050281">
    <property type="entry name" value="Flavin_monoamine_oxidase"/>
</dbReference>